<gene>
    <name evidence="6" type="ORF">V1479_07095</name>
</gene>
<keyword evidence="7" id="KW-1185">Reference proteome</keyword>
<evidence type="ECO:0000313" key="7">
    <source>
        <dbReference type="Proteomes" id="UP001559025"/>
    </source>
</evidence>
<dbReference type="PROSITE" id="PS50931">
    <property type="entry name" value="HTH_LYSR"/>
    <property type="match status" value="1"/>
</dbReference>
<protein>
    <submittedName>
        <fullName evidence="6">LysR family transcriptional regulator</fullName>
    </submittedName>
</protein>
<organism evidence="6 7">
    <name type="scientific">Neoaquamicrobium sediminum</name>
    <dbReference type="NCBI Taxonomy" id="1849104"/>
    <lineage>
        <taxon>Bacteria</taxon>
        <taxon>Pseudomonadati</taxon>
        <taxon>Pseudomonadota</taxon>
        <taxon>Alphaproteobacteria</taxon>
        <taxon>Hyphomicrobiales</taxon>
        <taxon>Phyllobacteriaceae</taxon>
        <taxon>Neoaquamicrobium</taxon>
    </lineage>
</organism>
<evidence type="ECO:0000256" key="1">
    <source>
        <dbReference type="ARBA" id="ARBA00009437"/>
    </source>
</evidence>
<reference evidence="6 7" key="1">
    <citation type="submission" date="2024-01" db="EMBL/GenBank/DDBJ databases">
        <title>New evidence supports the origin of RcGTA from prophage.</title>
        <authorList>
            <person name="Xu Y."/>
            <person name="Liu B."/>
            <person name="Chen F."/>
        </authorList>
    </citation>
    <scope>NUCLEOTIDE SEQUENCE [LARGE SCALE GENOMIC DNA]</scope>
    <source>
        <strain evidence="6 7">CBW1107-2</strain>
    </source>
</reference>
<dbReference type="InterPro" id="IPR050176">
    <property type="entry name" value="LTTR"/>
</dbReference>
<dbReference type="Proteomes" id="UP001559025">
    <property type="component" value="Unassembled WGS sequence"/>
</dbReference>
<dbReference type="EMBL" id="JAZHFV010000002">
    <property type="protein sequence ID" value="MEX4007064.1"/>
    <property type="molecule type" value="Genomic_DNA"/>
</dbReference>
<dbReference type="SUPFAM" id="SSF53850">
    <property type="entry name" value="Periplasmic binding protein-like II"/>
    <property type="match status" value="1"/>
</dbReference>
<dbReference type="InterPro" id="IPR036388">
    <property type="entry name" value="WH-like_DNA-bd_sf"/>
</dbReference>
<dbReference type="Gene3D" id="1.10.10.10">
    <property type="entry name" value="Winged helix-like DNA-binding domain superfamily/Winged helix DNA-binding domain"/>
    <property type="match status" value="1"/>
</dbReference>
<dbReference type="Pfam" id="PF00126">
    <property type="entry name" value="HTH_1"/>
    <property type="match status" value="1"/>
</dbReference>
<evidence type="ECO:0000256" key="3">
    <source>
        <dbReference type="ARBA" id="ARBA00023125"/>
    </source>
</evidence>
<comment type="similarity">
    <text evidence="1">Belongs to the LysR transcriptional regulatory family.</text>
</comment>
<dbReference type="SUPFAM" id="SSF46785">
    <property type="entry name" value="Winged helix' DNA-binding domain"/>
    <property type="match status" value="1"/>
</dbReference>
<sequence>MKNINWDDLQLFIAVARGGGLSAASKAHGSSPATIGRRMLALEQAVGRPLFIRRQTGYELTADGQSLLIKARTMEDGARTIDDWLDMGGRRPLVRISSGTWTTNFLADNFARLWTPDDPFRIAFKATEAKLDIAHREVEIGIRNAPPESPNLAGRRTVTVAQAPFRTRGHSHPGREEGWVAIAPEDMVTRSARWLAEHAEGDVVAWANSPRTLHDLVRVGVGKGLLPCFAGDRDPLLERAGEEIEELRGAQWLVMHNDDRHRAEVRTVIDRIVELVSAHAPLFQGERPVGGA</sequence>
<dbReference type="RefSeq" id="WP_368802294.1">
    <property type="nucleotide sequence ID" value="NZ_JAZHFV010000002.1"/>
</dbReference>
<dbReference type="InterPro" id="IPR036390">
    <property type="entry name" value="WH_DNA-bd_sf"/>
</dbReference>
<keyword evidence="2" id="KW-0805">Transcription regulation</keyword>
<name>A0ABV3WSI5_9HYPH</name>
<comment type="caution">
    <text evidence="6">The sequence shown here is derived from an EMBL/GenBank/DDBJ whole genome shotgun (WGS) entry which is preliminary data.</text>
</comment>
<evidence type="ECO:0000256" key="4">
    <source>
        <dbReference type="ARBA" id="ARBA00023163"/>
    </source>
</evidence>
<dbReference type="InterPro" id="IPR000847">
    <property type="entry name" value="LysR_HTH_N"/>
</dbReference>
<keyword evidence="3" id="KW-0238">DNA-binding</keyword>
<evidence type="ECO:0000256" key="2">
    <source>
        <dbReference type="ARBA" id="ARBA00023015"/>
    </source>
</evidence>
<proteinExistence type="inferred from homology"/>
<feature type="domain" description="HTH lysR-type" evidence="5">
    <location>
        <begin position="4"/>
        <end position="61"/>
    </location>
</feature>
<evidence type="ECO:0000259" key="5">
    <source>
        <dbReference type="PROSITE" id="PS50931"/>
    </source>
</evidence>
<dbReference type="PANTHER" id="PTHR30579">
    <property type="entry name" value="TRANSCRIPTIONAL REGULATOR"/>
    <property type="match status" value="1"/>
</dbReference>
<dbReference type="PANTHER" id="PTHR30579:SF3">
    <property type="entry name" value="TRANSCRIPTIONAL REGULATORY PROTEIN"/>
    <property type="match status" value="1"/>
</dbReference>
<keyword evidence="4" id="KW-0804">Transcription</keyword>
<accession>A0ABV3WSI5</accession>
<evidence type="ECO:0000313" key="6">
    <source>
        <dbReference type="EMBL" id="MEX4007064.1"/>
    </source>
</evidence>